<proteinExistence type="predicted"/>
<evidence type="ECO:0000256" key="1">
    <source>
        <dbReference type="SAM" id="MobiDB-lite"/>
    </source>
</evidence>
<accession>A0A9P8Q5A3</accession>
<dbReference type="Proteomes" id="UP000774326">
    <property type="component" value="Unassembled WGS sequence"/>
</dbReference>
<evidence type="ECO:0000313" key="2">
    <source>
        <dbReference type="EMBL" id="KAH3684247.1"/>
    </source>
</evidence>
<dbReference type="EMBL" id="JAEUBG010002653">
    <property type="protein sequence ID" value="KAH3684247.1"/>
    <property type="molecule type" value="Genomic_DNA"/>
</dbReference>
<reference evidence="2" key="2">
    <citation type="submission" date="2021-01" db="EMBL/GenBank/DDBJ databases">
        <authorList>
            <person name="Schikora-Tamarit M.A."/>
        </authorList>
    </citation>
    <scope>NUCLEOTIDE SEQUENCE</scope>
    <source>
        <strain evidence="2">CBS2887</strain>
    </source>
</reference>
<protein>
    <submittedName>
        <fullName evidence="2">Uncharacterized protein</fullName>
    </submittedName>
</protein>
<evidence type="ECO:0000313" key="3">
    <source>
        <dbReference type="Proteomes" id="UP000774326"/>
    </source>
</evidence>
<comment type="caution">
    <text evidence="2">The sequence shown here is derived from an EMBL/GenBank/DDBJ whole genome shotgun (WGS) entry which is preliminary data.</text>
</comment>
<gene>
    <name evidence="2" type="ORF">WICPIJ_004804</name>
</gene>
<sequence length="82" mass="9362">MSFKSKHKLLQLIRQSEPPFVPLFELELVLVLVLVLPSLDSDSESDEPPDLVLDESLLESEPDLELLDEEEEEDDDDELSPE</sequence>
<feature type="region of interest" description="Disordered" evidence="1">
    <location>
        <begin position="40"/>
        <end position="82"/>
    </location>
</feature>
<name>A0A9P8Q5A3_WICPI</name>
<keyword evidence="3" id="KW-1185">Reference proteome</keyword>
<dbReference type="AlphaFoldDB" id="A0A9P8Q5A3"/>
<feature type="compositionally biased region" description="Acidic residues" evidence="1">
    <location>
        <begin position="41"/>
        <end position="82"/>
    </location>
</feature>
<reference evidence="2" key="1">
    <citation type="journal article" date="2021" name="Open Biol.">
        <title>Shared evolutionary footprints suggest mitochondrial oxidative damage underlies multiple complex I losses in fungi.</title>
        <authorList>
            <person name="Schikora-Tamarit M.A."/>
            <person name="Marcet-Houben M."/>
            <person name="Nosek J."/>
            <person name="Gabaldon T."/>
        </authorList>
    </citation>
    <scope>NUCLEOTIDE SEQUENCE</scope>
    <source>
        <strain evidence="2">CBS2887</strain>
    </source>
</reference>
<organism evidence="2 3">
    <name type="scientific">Wickerhamomyces pijperi</name>
    <name type="common">Yeast</name>
    <name type="synonym">Pichia pijperi</name>
    <dbReference type="NCBI Taxonomy" id="599730"/>
    <lineage>
        <taxon>Eukaryota</taxon>
        <taxon>Fungi</taxon>
        <taxon>Dikarya</taxon>
        <taxon>Ascomycota</taxon>
        <taxon>Saccharomycotina</taxon>
        <taxon>Saccharomycetes</taxon>
        <taxon>Phaffomycetales</taxon>
        <taxon>Wickerhamomycetaceae</taxon>
        <taxon>Wickerhamomyces</taxon>
    </lineage>
</organism>